<comment type="caution">
    <text evidence="1">The sequence shown here is derived from an EMBL/GenBank/DDBJ whole genome shotgun (WGS) entry which is preliminary data.</text>
</comment>
<sequence>VFIGPKKL</sequence>
<name>A0AAV3HAM4_ECOLX</name>
<reference evidence="1 2" key="1">
    <citation type="submission" date="2012-06" db="EMBL/GenBank/DDBJ databases">
        <title>Genomic anatomy of Escherichia coli O157:H7 outbreaks.</title>
        <authorList>
            <person name="Eppinger M."/>
            <person name="Daugherty S."/>
            <person name="Agrawal S."/>
            <person name="Galens K."/>
            <person name="Tallon L."/>
            <person name="Shefchek K."/>
            <person name="Parankush S."/>
            <person name="Cebula T.A."/>
            <person name="Feng P."/>
            <person name="Soderlund R."/>
            <person name="Mammel M.K."/>
            <person name="DebRoy C."/>
            <person name="Dudley E.G."/>
            <person name="Tarr P.I."/>
            <person name="Fraser-Liggett C."/>
            <person name="Ravel J."/>
        </authorList>
    </citation>
    <scope>NUCLEOTIDE SEQUENCE [LARGE SCALE GENOMIC DNA]</scope>
    <source>
        <strain evidence="1 2">EC1870</strain>
    </source>
</reference>
<evidence type="ECO:0000313" key="2">
    <source>
        <dbReference type="Proteomes" id="UP000006789"/>
    </source>
</evidence>
<accession>A0AAV3HAM4</accession>
<proteinExistence type="predicted"/>
<protein>
    <submittedName>
        <fullName evidence="1">Uncharacterized protein</fullName>
    </submittedName>
</protein>
<dbReference type="EMBL" id="AMVG01000284">
    <property type="protein sequence ID" value="EKJ46096.1"/>
    <property type="molecule type" value="Genomic_DNA"/>
</dbReference>
<dbReference type="Proteomes" id="UP000006789">
    <property type="component" value="Unassembled WGS sequence"/>
</dbReference>
<gene>
    <name evidence="1" type="ORF">ECEC1870_1795</name>
</gene>
<organism evidence="1 2">
    <name type="scientific">Escherichia coli EC1870</name>
    <dbReference type="NCBI Taxonomy" id="1005554"/>
    <lineage>
        <taxon>Bacteria</taxon>
        <taxon>Pseudomonadati</taxon>
        <taxon>Pseudomonadota</taxon>
        <taxon>Gammaproteobacteria</taxon>
        <taxon>Enterobacterales</taxon>
        <taxon>Enterobacteriaceae</taxon>
        <taxon>Escherichia</taxon>
    </lineage>
</organism>
<feature type="non-terminal residue" evidence="1">
    <location>
        <position position="1"/>
    </location>
</feature>
<evidence type="ECO:0000313" key="1">
    <source>
        <dbReference type="EMBL" id="EKJ46096.1"/>
    </source>
</evidence>